<organism evidence="8 9">
    <name type="scientific">Parnassius mnemosyne</name>
    <name type="common">clouded apollo</name>
    <dbReference type="NCBI Taxonomy" id="213953"/>
    <lineage>
        <taxon>Eukaryota</taxon>
        <taxon>Metazoa</taxon>
        <taxon>Ecdysozoa</taxon>
        <taxon>Arthropoda</taxon>
        <taxon>Hexapoda</taxon>
        <taxon>Insecta</taxon>
        <taxon>Pterygota</taxon>
        <taxon>Neoptera</taxon>
        <taxon>Endopterygota</taxon>
        <taxon>Lepidoptera</taxon>
        <taxon>Glossata</taxon>
        <taxon>Ditrysia</taxon>
        <taxon>Papilionoidea</taxon>
        <taxon>Papilionidae</taxon>
        <taxon>Parnassiinae</taxon>
        <taxon>Parnassini</taxon>
        <taxon>Parnassius</taxon>
        <taxon>Driopa</taxon>
    </lineage>
</organism>
<gene>
    <name evidence="8" type="ORF">PARMNEM_LOCUS14765</name>
</gene>
<feature type="region of interest" description="Disordered" evidence="6">
    <location>
        <begin position="354"/>
        <end position="399"/>
    </location>
</feature>
<evidence type="ECO:0000259" key="7">
    <source>
        <dbReference type="PROSITE" id="PS50878"/>
    </source>
</evidence>
<dbReference type="EMBL" id="CAVLGL010000091">
    <property type="protein sequence ID" value="CAK1595263.1"/>
    <property type="molecule type" value="Genomic_DNA"/>
</dbReference>
<keyword evidence="1" id="KW-0548">Nucleotidyltransferase</keyword>
<dbReference type="GO" id="GO:0003964">
    <property type="term" value="F:RNA-directed DNA polymerase activity"/>
    <property type="evidence" value="ECO:0007669"/>
    <property type="project" value="UniProtKB-KW"/>
</dbReference>
<dbReference type="Pfam" id="PF17919">
    <property type="entry name" value="RT_RNaseH_2"/>
    <property type="match status" value="1"/>
</dbReference>
<dbReference type="InterPro" id="IPR043502">
    <property type="entry name" value="DNA/RNA_pol_sf"/>
</dbReference>
<feature type="compositionally biased region" description="Polar residues" evidence="6">
    <location>
        <begin position="355"/>
        <end position="368"/>
    </location>
</feature>
<sequence length="399" mass="45721">MPFGLKNAPSTFQRLMNTALSGLQGLQCFVYLDVVYLDDIVIYSYDPQIHINNLSNVFERLRHFNLKLQPDKCKFLRKEVSYLGHIITNEGVKPNPKKTKAVRQFPQPRCPRDIKSFMELVSYYRRFIPNLSKIAKPLTNLLKKNVPFDWRNEQQLAFETLKNCLTTAPILAYPDFTKPFVLTCDASNFAISAILSQGPIGNDRPVAYASRTLNKAECNYSITEKECLAILFGTKVFRPYLYGRSFKIITDHRPLKWLFNCKDPGSKLVRCRLKLEEFDYEVEYKKGKINSKSALLLILPCFFALSRFPVNPIVQNDTISDPQPSTSHEEPQTTQDPELPSDILEELIERGDLNLSPSELLNPENTDSIPLDAKSPQNSCNESNKDSENVRNVKRENVE</sequence>
<dbReference type="InterPro" id="IPR000477">
    <property type="entry name" value="RT_dom"/>
</dbReference>
<dbReference type="Pfam" id="PF00078">
    <property type="entry name" value="RVT_1"/>
    <property type="match status" value="1"/>
</dbReference>
<feature type="compositionally biased region" description="Polar residues" evidence="6">
    <location>
        <begin position="316"/>
        <end position="336"/>
    </location>
</feature>
<protein>
    <recommendedName>
        <fullName evidence="7">Reverse transcriptase domain-containing protein</fullName>
    </recommendedName>
</protein>
<reference evidence="8 9" key="1">
    <citation type="submission" date="2023-11" db="EMBL/GenBank/DDBJ databases">
        <authorList>
            <person name="Hedman E."/>
            <person name="Englund M."/>
            <person name="Stromberg M."/>
            <person name="Nyberg Akerstrom W."/>
            <person name="Nylinder S."/>
            <person name="Jareborg N."/>
            <person name="Kallberg Y."/>
            <person name="Kronander E."/>
        </authorList>
    </citation>
    <scope>NUCLEOTIDE SEQUENCE [LARGE SCALE GENOMIC DNA]</scope>
</reference>
<keyword evidence="3" id="KW-0378">Hydrolase</keyword>
<evidence type="ECO:0000313" key="8">
    <source>
        <dbReference type="EMBL" id="CAK1595263.1"/>
    </source>
</evidence>
<evidence type="ECO:0000256" key="6">
    <source>
        <dbReference type="SAM" id="MobiDB-lite"/>
    </source>
</evidence>
<dbReference type="InterPro" id="IPR041577">
    <property type="entry name" value="RT_RNaseH_2"/>
</dbReference>
<dbReference type="SUPFAM" id="SSF56672">
    <property type="entry name" value="DNA/RNA polymerases"/>
    <property type="match status" value="1"/>
</dbReference>
<feature type="domain" description="Reverse transcriptase" evidence="7">
    <location>
        <begin position="1"/>
        <end position="87"/>
    </location>
</feature>
<dbReference type="AlphaFoldDB" id="A0AAV1LJV6"/>
<dbReference type="PROSITE" id="PS50878">
    <property type="entry name" value="RT_POL"/>
    <property type="match status" value="1"/>
</dbReference>
<evidence type="ECO:0000256" key="4">
    <source>
        <dbReference type="ARBA" id="ARBA00022918"/>
    </source>
</evidence>
<keyword evidence="9" id="KW-1185">Reference proteome</keyword>
<comment type="caution">
    <text evidence="8">The sequence shown here is derived from an EMBL/GenBank/DDBJ whole genome shotgun (WGS) entry which is preliminary data.</text>
</comment>
<dbReference type="CDD" id="cd01647">
    <property type="entry name" value="RT_LTR"/>
    <property type="match status" value="1"/>
</dbReference>
<dbReference type="Gene3D" id="3.10.20.370">
    <property type="match status" value="1"/>
</dbReference>
<evidence type="ECO:0000256" key="3">
    <source>
        <dbReference type="ARBA" id="ARBA00022759"/>
    </source>
</evidence>
<dbReference type="PANTHER" id="PTHR37984:SF5">
    <property type="entry name" value="PROTEIN NYNRIN-LIKE"/>
    <property type="match status" value="1"/>
</dbReference>
<name>A0AAV1LJV6_9NEOP</name>
<evidence type="ECO:0000313" key="9">
    <source>
        <dbReference type="Proteomes" id="UP001314205"/>
    </source>
</evidence>
<dbReference type="GO" id="GO:0004519">
    <property type="term" value="F:endonuclease activity"/>
    <property type="evidence" value="ECO:0007669"/>
    <property type="project" value="UniProtKB-KW"/>
</dbReference>
<dbReference type="Proteomes" id="UP001314205">
    <property type="component" value="Unassembled WGS sequence"/>
</dbReference>
<keyword evidence="5" id="KW-0511">Multifunctional enzyme</keyword>
<dbReference type="InterPro" id="IPR050951">
    <property type="entry name" value="Retrovirus_Pol_polyprotein"/>
</dbReference>
<dbReference type="FunFam" id="3.30.70.270:FF:000003">
    <property type="entry name" value="Transposon Ty3-G Gag-Pol polyprotein"/>
    <property type="match status" value="1"/>
</dbReference>
<keyword evidence="3" id="KW-0255">Endonuclease</keyword>
<proteinExistence type="predicted"/>
<dbReference type="Gene3D" id="3.30.70.270">
    <property type="match status" value="2"/>
</dbReference>
<evidence type="ECO:0000256" key="1">
    <source>
        <dbReference type="ARBA" id="ARBA00022695"/>
    </source>
</evidence>
<dbReference type="PANTHER" id="PTHR37984">
    <property type="entry name" value="PROTEIN CBG26694"/>
    <property type="match status" value="1"/>
</dbReference>
<keyword evidence="4" id="KW-0695">RNA-directed DNA polymerase</keyword>
<evidence type="ECO:0000256" key="2">
    <source>
        <dbReference type="ARBA" id="ARBA00022722"/>
    </source>
</evidence>
<keyword evidence="2" id="KW-0540">Nuclease</keyword>
<feature type="region of interest" description="Disordered" evidence="6">
    <location>
        <begin position="316"/>
        <end position="340"/>
    </location>
</feature>
<evidence type="ECO:0000256" key="5">
    <source>
        <dbReference type="ARBA" id="ARBA00023268"/>
    </source>
</evidence>
<dbReference type="InterPro" id="IPR043128">
    <property type="entry name" value="Rev_trsase/Diguanyl_cyclase"/>
</dbReference>
<keyword evidence="1" id="KW-0808">Transferase</keyword>
<dbReference type="CDD" id="cd09274">
    <property type="entry name" value="RNase_HI_RT_Ty3"/>
    <property type="match status" value="1"/>
</dbReference>
<feature type="compositionally biased region" description="Basic and acidic residues" evidence="6">
    <location>
        <begin position="383"/>
        <end position="399"/>
    </location>
</feature>
<dbReference type="FunFam" id="3.10.20.370:FF:000001">
    <property type="entry name" value="Retrovirus-related Pol polyprotein from transposon 17.6-like protein"/>
    <property type="match status" value="1"/>
</dbReference>
<accession>A0AAV1LJV6</accession>
<dbReference type="FunFam" id="3.30.70.270:FF:000026">
    <property type="entry name" value="Transposon Ty3-G Gag-Pol polyprotein"/>
    <property type="match status" value="1"/>
</dbReference>